<dbReference type="Gene3D" id="3.40.605.10">
    <property type="entry name" value="Aldehyde Dehydrogenase, Chain A, domain 1"/>
    <property type="match status" value="1"/>
</dbReference>
<evidence type="ECO:0000256" key="1">
    <source>
        <dbReference type="ARBA" id="ARBA00023002"/>
    </source>
</evidence>
<dbReference type="AlphaFoldDB" id="A0A022PFV8"/>
<dbReference type="Pfam" id="PF00171">
    <property type="entry name" value="Aldedh"/>
    <property type="match status" value="1"/>
</dbReference>
<dbReference type="PANTHER" id="PTHR43353:SF3">
    <property type="entry name" value="ALDEHYDE DEHYDROGENASE-RELATED"/>
    <property type="match status" value="1"/>
</dbReference>
<dbReference type="Proteomes" id="UP000023464">
    <property type="component" value="Unassembled WGS sequence"/>
</dbReference>
<evidence type="ECO:0000259" key="2">
    <source>
        <dbReference type="Pfam" id="PF00171"/>
    </source>
</evidence>
<evidence type="ECO:0000313" key="3">
    <source>
        <dbReference type="EMBL" id="EYU14419.1"/>
    </source>
</evidence>
<dbReference type="EMBL" id="JFGV01000048">
    <property type="protein sequence ID" value="EYU14419.1"/>
    <property type="molecule type" value="Genomic_DNA"/>
</dbReference>
<dbReference type="InterPro" id="IPR016163">
    <property type="entry name" value="Ald_DH_C"/>
</dbReference>
<dbReference type="InterPro" id="IPR050740">
    <property type="entry name" value="Aldehyde_DH_Superfamily"/>
</dbReference>
<proteinExistence type="predicted"/>
<keyword evidence="4" id="KW-1185">Reference proteome</keyword>
<dbReference type="PATRIC" id="fig|1393736.3.peg.3160"/>
<protein>
    <submittedName>
        <fullName evidence="3">NAD-dependent aldehyde dehydrogenase</fullName>
        <ecNumber evidence="3">1.2.1.4</ecNumber>
    </submittedName>
</protein>
<sequence length="527" mass="57241">MLVTHSGRQFIGGRRQAEGERCLHSRRAVDNSPMGYAFYQATRHEVELAAQAAADAFTRYSQTSLEERAVFLARIADEIDALGDDFIALVSEETALPPARLQGERSRTSGQMRLFATLLRRGDIHAARIDTAQPERKPLPRVDIRQCHIPLGPIAVFGASNFPLAFSTAGGDTASALAAGCTVVFKAHSGHMATAEIIAEAIERAIIATQMPAGVFNMIYGNSVGADLVKHPIIQAVGFTGSLAGGRALFDMAAQRPQPIPVFAEMSSINPVIVLSNALAQRGKQIAQELVNSFTLSSGQFCTKPGIILGIRSPEFDQFITHLTQEITLRPAQSMLNQGTLLNYQKGIHQLDDEPLMTRLAVGEHHENQASAMLYRADIALLLNKNALLQEEVFGPVAIVIEVESQYQLLHAIDCFQGQLTATLIGEYDELANAHELSRRLQSIAGRVVVNGYPTGVEVCDAVVHGGPYPATSDVRGTSVGTLAIWRFLRPVCFQNYPKSLLPPALQDHNPLNISRLINGVMSREVL</sequence>
<keyword evidence="1 3" id="KW-0560">Oxidoreductase</keyword>
<gene>
    <name evidence="3" type="ORF">BA1DRAFT_03085</name>
</gene>
<dbReference type="CDD" id="cd07129">
    <property type="entry name" value="ALDH_KGSADH"/>
    <property type="match status" value="1"/>
</dbReference>
<dbReference type="InterPro" id="IPR044151">
    <property type="entry name" value="ALDH_KGSADH"/>
</dbReference>
<dbReference type="EC" id="1.2.1.4" evidence="3"/>
<evidence type="ECO:0000313" key="4">
    <source>
        <dbReference type="Proteomes" id="UP000023464"/>
    </source>
</evidence>
<dbReference type="GO" id="GO:0033721">
    <property type="term" value="F:aldehyde dehydrogenase (NADP+) activity"/>
    <property type="evidence" value="ECO:0007669"/>
    <property type="project" value="UniProtKB-EC"/>
</dbReference>
<dbReference type="RefSeq" id="WP_036780628.1">
    <property type="nucleotide sequence ID" value="NZ_CAWLTM010000067.1"/>
</dbReference>
<dbReference type="PANTHER" id="PTHR43353">
    <property type="entry name" value="SUCCINATE-SEMIALDEHYDE DEHYDROGENASE, MITOCHONDRIAL"/>
    <property type="match status" value="1"/>
</dbReference>
<accession>A0A022PFV8</accession>
<organism evidence="3 4">
    <name type="scientific">Photorhabdus aegyptia</name>
    <dbReference type="NCBI Taxonomy" id="2805098"/>
    <lineage>
        <taxon>Bacteria</taxon>
        <taxon>Pseudomonadati</taxon>
        <taxon>Pseudomonadota</taxon>
        <taxon>Gammaproteobacteria</taxon>
        <taxon>Enterobacterales</taxon>
        <taxon>Morganellaceae</taxon>
        <taxon>Photorhabdus</taxon>
    </lineage>
</organism>
<dbReference type="InterPro" id="IPR016161">
    <property type="entry name" value="Ald_DH/histidinol_DH"/>
</dbReference>
<feature type="domain" description="Aldehyde dehydrogenase" evidence="2">
    <location>
        <begin position="37"/>
        <end position="459"/>
    </location>
</feature>
<dbReference type="Gene3D" id="3.40.309.10">
    <property type="entry name" value="Aldehyde Dehydrogenase, Chain A, domain 2"/>
    <property type="match status" value="1"/>
</dbReference>
<dbReference type="InterPro" id="IPR016162">
    <property type="entry name" value="Ald_DH_N"/>
</dbReference>
<reference evidence="3 4" key="1">
    <citation type="submission" date="2014-03" db="EMBL/GenBank/DDBJ databases">
        <title>Draft Genome of Photorhabdus luminescens BA1, an Egyptian Isolate.</title>
        <authorList>
            <person name="Ghazal S."/>
            <person name="Hurst S.G.IV."/>
            <person name="Morris K."/>
            <person name="Thomas K."/>
            <person name="Tisa L.S."/>
        </authorList>
    </citation>
    <scope>NUCLEOTIDE SEQUENCE [LARGE SCALE GENOMIC DNA]</scope>
    <source>
        <strain evidence="3 4">BA1</strain>
    </source>
</reference>
<dbReference type="InterPro" id="IPR015590">
    <property type="entry name" value="Aldehyde_DH_dom"/>
</dbReference>
<dbReference type="SUPFAM" id="SSF53720">
    <property type="entry name" value="ALDH-like"/>
    <property type="match status" value="1"/>
</dbReference>
<name>A0A022PFV8_9GAMM</name>
<comment type="caution">
    <text evidence="3">The sequence shown here is derived from an EMBL/GenBank/DDBJ whole genome shotgun (WGS) entry which is preliminary data.</text>
</comment>